<dbReference type="PROSITE" id="PS50850">
    <property type="entry name" value="MFS"/>
    <property type="match status" value="1"/>
</dbReference>
<dbReference type="InterPro" id="IPR011701">
    <property type="entry name" value="MFS"/>
</dbReference>
<name>A0ABR3WGM6_9PEZI</name>
<evidence type="ECO:0000259" key="7">
    <source>
        <dbReference type="PROSITE" id="PS50850"/>
    </source>
</evidence>
<feature type="transmembrane region" description="Helical" evidence="6">
    <location>
        <begin position="480"/>
        <end position="498"/>
    </location>
</feature>
<feature type="transmembrane region" description="Helical" evidence="6">
    <location>
        <begin position="385"/>
        <end position="405"/>
    </location>
</feature>
<accession>A0ABR3WGM6</accession>
<comment type="subcellular location">
    <subcellularLocation>
        <location evidence="1">Membrane</location>
        <topology evidence="1">Multi-pass membrane protein</topology>
    </subcellularLocation>
</comment>
<evidence type="ECO:0000256" key="4">
    <source>
        <dbReference type="ARBA" id="ARBA00023136"/>
    </source>
</evidence>
<feature type="transmembrane region" description="Helical" evidence="6">
    <location>
        <begin position="107"/>
        <end position="127"/>
    </location>
</feature>
<comment type="caution">
    <text evidence="8">The sequence shown here is derived from an EMBL/GenBank/DDBJ whole genome shotgun (WGS) entry which is preliminary data.</text>
</comment>
<feature type="transmembrane region" description="Helical" evidence="6">
    <location>
        <begin position="342"/>
        <end position="364"/>
    </location>
</feature>
<feature type="compositionally biased region" description="Basic and acidic residues" evidence="5">
    <location>
        <begin position="1"/>
        <end position="15"/>
    </location>
</feature>
<feature type="transmembrane region" description="Helical" evidence="6">
    <location>
        <begin position="67"/>
        <end position="87"/>
    </location>
</feature>
<feature type="domain" description="Major facilitator superfamily (MFS) profile" evidence="7">
    <location>
        <begin position="69"/>
        <end position="502"/>
    </location>
</feature>
<dbReference type="EMBL" id="JAZHXJ010000441">
    <property type="protein sequence ID" value="KAL1860744.1"/>
    <property type="molecule type" value="Genomic_DNA"/>
</dbReference>
<dbReference type="InterPro" id="IPR020846">
    <property type="entry name" value="MFS_dom"/>
</dbReference>
<dbReference type="PANTHER" id="PTHR23502">
    <property type="entry name" value="MAJOR FACILITATOR SUPERFAMILY"/>
    <property type="match status" value="1"/>
</dbReference>
<sequence>MEKMMETATSADEKLSSSTPPGPEEDRAGMTAATVLPARLDPAGNPLLPTPTSDPLDPLNWTLWRKYVCVFVACYSYFLMTYLTTAPIPSFFLLEDQFGASYSETNWTFAISAFGLIFGPLLTGGAADIYGRRVCLIVSTAVALLASGCTSIHGQNISAYMFERFLQGLGAGSACNLGLGIINDVSFQHERGLRVGLWAIAANMGTLLGGVFGGLVVSVDQYWVAYHVTIAYFVLLVFMIVALPETLYPREYMLELELGANHAVSDKPLKRTRELPYLNFRKIEGLAYPKLWTPWVVVFKLWSYPTIVISIMAYVYGQYWWIVALATIEPLAYEKYSPQIQGALFLGLLVGVLFAELFCSGHASDKLMMYLAKRNNNERVPEMRLWLGYPACVLSAIGCILWGISVDRNWHWMVGQVAFFIFAVGLQIGNTAVTTYMVDNYPEYANELSVFYSCVINLSAFLVPWFIYDWTEHSGYTWCFAVQGIMCVVVVVPAYVVLQKYGPRWRKPAKFGALELAALHRSRKAAKQSA</sequence>
<feature type="transmembrane region" description="Helical" evidence="6">
    <location>
        <begin position="195"/>
        <end position="217"/>
    </location>
</feature>
<keyword evidence="3 6" id="KW-1133">Transmembrane helix</keyword>
<dbReference type="Pfam" id="PF07690">
    <property type="entry name" value="MFS_1"/>
    <property type="match status" value="1"/>
</dbReference>
<feature type="transmembrane region" description="Helical" evidence="6">
    <location>
        <begin position="134"/>
        <end position="153"/>
    </location>
</feature>
<evidence type="ECO:0000256" key="5">
    <source>
        <dbReference type="SAM" id="MobiDB-lite"/>
    </source>
</evidence>
<dbReference type="PROSITE" id="PS00216">
    <property type="entry name" value="SUGAR_TRANSPORT_1"/>
    <property type="match status" value="1"/>
</dbReference>
<dbReference type="PANTHER" id="PTHR23502:SF139">
    <property type="entry name" value="MAJOR FACILITATOR SUPERFAMILY (MFS) PROFILE DOMAIN-CONTAINING PROTEIN-RELATED"/>
    <property type="match status" value="1"/>
</dbReference>
<evidence type="ECO:0000313" key="8">
    <source>
        <dbReference type="EMBL" id="KAL1860744.1"/>
    </source>
</evidence>
<evidence type="ECO:0000313" key="9">
    <source>
        <dbReference type="Proteomes" id="UP001586593"/>
    </source>
</evidence>
<evidence type="ECO:0000256" key="6">
    <source>
        <dbReference type="SAM" id="Phobius"/>
    </source>
</evidence>
<feature type="transmembrane region" description="Helical" evidence="6">
    <location>
        <begin position="301"/>
        <end position="322"/>
    </location>
</feature>
<gene>
    <name evidence="8" type="ORF">VTK73DRAFT_7189</name>
</gene>
<evidence type="ECO:0000256" key="3">
    <source>
        <dbReference type="ARBA" id="ARBA00022989"/>
    </source>
</evidence>
<evidence type="ECO:0000256" key="2">
    <source>
        <dbReference type="ARBA" id="ARBA00022692"/>
    </source>
</evidence>
<feature type="transmembrane region" description="Helical" evidence="6">
    <location>
        <begin position="223"/>
        <end position="243"/>
    </location>
</feature>
<keyword evidence="4 6" id="KW-0472">Membrane</keyword>
<evidence type="ECO:0000256" key="1">
    <source>
        <dbReference type="ARBA" id="ARBA00004141"/>
    </source>
</evidence>
<dbReference type="Gene3D" id="1.20.1250.20">
    <property type="entry name" value="MFS general substrate transporter like domains"/>
    <property type="match status" value="1"/>
</dbReference>
<proteinExistence type="predicted"/>
<keyword evidence="9" id="KW-1185">Reference proteome</keyword>
<dbReference type="InterPro" id="IPR005829">
    <property type="entry name" value="Sugar_transporter_CS"/>
</dbReference>
<feature type="transmembrane region" description="Helical" evidence="6">
    <location>
        <begin position="165"/>
        <end position="183"/>
    </location>
</feature>
<feature type="transmembrane region" description="Helical" evidence="6">
    <location>
        <begin position="417"/>
        <end position="438"/>
    </location>
</feature>
<reference evidence="8 9" key="1">
    <citation type="journal article" date="2024" name="Commun. Biol.">
        <title>Comparative genomic analysis of thermophilic fungi reveals convergent evolutionary adaptations and gene losses.</title>
        <authorList>
            <person name="Steindorff A.S."/>
            <person name="Aguilar-Pontes M.V."/>
            <person name="Robinson A.J."/>
            <person name="Andreopoulos B."/>
            <person name="LaButti K."/>
            <person name="Kuo A."/>
            <person name="Mondo S."/>
            <person name="Riley R."/>
            <person name="Otillar R."/>
            <person name="Haridas S."/>
            <person name="Lipzen A."/>
            <person name="Grimwood J."/>
            <person name="Schmutz J."/>
            <person name="Clum A."/>
            <person name="Reid I.D."/>
            <person name="Moisan M.C."/>
            <person name="Butler G."/>
            <person name="Nguyen T.T.M."/>
            <person name="Dewar K."/>
            <person name="Conant G."/>
            <person name="Drula E."/>
            <person name="Henrissat B."/>
            <person name="Hansel C."/>
            <person name="Singer S."/>
            <person name="Hutchinson M.I."/>
            <person name="de Vries R.P."/>
            <person name="Natvig D.O."/>
            <person name="Powell A.J."/>
            <person name="Tsang A."/>
            <person name="Grigoriev I.V."/>
        </authorList>
    </citation>
    <scope>NUCLEOTIDE SEQUENCE [LARGE SCALE GENOMIC DNA]</scope>
    <source>
        <strain evidence="8 9">ATCC 24622</strain>
    </source>
</reference>
<feature type="transmembrane region" description="Helical" evidence="6">
    <location>
        <begin position="450"/>
        <end position="468"/>
    </location>
</feature>
<protein>
    <recommendedName>
        <fullName evidence="7">Major facilitator superfamily (MFS) profile domain-containing protein</fullName>
    </recommendedName>
</protein>
<dbReference type="SUPFAM" id="SSF103473">
    <property type="entry name" value="MFS general substrate transporter"/>
    <property type="match status" value="1"/>
</dbReference>
<dbReference type="Proteomes" id="UP001586593">
    <property type="component" value="Unassembled WGS sequence"/>
</dbReference>
<organism evidence="8 9">
    <name type="scientific">Phialemonium thermophilum</name>
    <dbReference type="NCBI Taxonomy" id="223376"/>
    <lineage>
        <taxon>Eukaryota</taxon>
        <taxon>Fungi</taxon>
        <taxon>Dikarya</taxon>
        <taxon>Ascomycota</taxon>
        <taxon>Pezizomycotina</taxon>
        <taxon>Sordariomycetes</taxon>
        <taxon>Sordariomycetidae</taxon>
        <taxon>Cephalothecales</taxon>
        <taxon>Cephalothecaceae</taxon>
        <taxon>Phialemonium</taxon>
    </lineage>
</organism>
<keyword evidence="2 6" id="KW-0812">Transmembrane</keyword>
<feature type="region of interest" description="Disordered" evidence="5">
    <location>
        <begin position="1"/>
        <end position="28"/>
    </location>
</feature>
<dbReference type="InterPro" id="IPR036259">
    <property type="entry name" value="MFS_trans_sf"/>
</dbReference>